<comment type="caution">
    <text evidence="1">The sequence shown here is derived from an EMBL/GenBank/DDBJ whole genome shotgun (WGS) entry which is preliminary data.</text>
</comment>
<name>A0A944CQ97_9BACI</name>
<accession>A0A944CQ97</accession>
<evidence type="ECO:0000313" key="2">
    <source>
        <dbReference type="Proteomes" id="UP000761411"/>
    </source>
</evidence>
<dbReference type="AlphaFoldDB" id="A0A944CQ97"/>
<gene>
    <name evidence="1" type="ORF">DYI25_19795</name>
</gene>
<organism evidence="1 2">
    <name type="scientific">Mesobacillus boroniphilus</name>
    <dbReference type="NCBI Taxonomy" id="308892"/>
    <lineage>
        <taxon>Bacteria</taxon>
        <taxon>Bacillati</taxon>
        <taxon>Bacillota</taxon>
        <taxon>Bacilli</taxon>
        <taxon>Bacillales</taxon>
        <taxon>Bacillaceae</taxon>
        <taxon>Mesobacillus</taxon>
    </lineage>
</organism>
<evidence type="ECO:0000313" key="1">
    <source>
        <dbReference type="EMBL" id="MBS8266671.1"/>
    </source>
</evidence>
<sequence length="63" mass="7339">MAEFTILLAIIYFYWRKNYFIGEKLQLIGENQILLANWKFQAFFSSFPSQATKIKPPASAEGF</sequence>
<keyword evidence="2" id="KW-1185">Reference proteome</keyword>
<protein>
    <submittedName>
        <fullName evidence="1">Uncharacterized protein</fullName>
    </submittedName>
</protein>
<reference evidence="1 2" key="1">
    <citation type="journal article" date="2021" name="Microorganisms">
        <title>Bacterial Dimethylsulfoniopropionate Biosynthesis in the East China Sea.</title>
        <authorList>
            <person name="Liu J."/>
            <person name="Zhang Y."/>
            <person name="Liu J."/>
            <person name="Zhong H."/>
            <person name="Williams B.T."/>
            <person name="Zheng Y."/>
            <person name="Curson A.R.J."/>
            <person name="Sun C."/>
            <person name="Sun H."/>
            <person name="Song D."/>
            <person name="Wagner Mackenzie B."/>
            <person name="Bermejo Martinez A."/>
            <person name="Todd J.D."/>
            <person name="Zhang X.H."/>
        </authorList>
    </citation>
    <scope>NUCLEOTIDE SEQUENCE [LARGE SCALE GENOMIC DNA]</scope>
    <source>
        <strain evidence="1 2">ESS08</strain>
    </source>
</reference>
<dbReference type="Proteomes" id="UP000761411">
    <property type="component" value="Unassembled WGS sequence"/>
</dbReference>
<dbReference type="EMBL" id="QTKX01000003">
    <property type="protein sequence ID" value="MBS8266671.1"/>
    <property type="molecule type" value="Genomic_DNA"/>
</dbReference>
<proteinExistence type="predicted"/>